<protein>
    <submittedName>
        <fullName evidence="2">Uncharacterized protein</fullName>
    </submittedName>
</protein>
<proteinExistence type="predicted"/>
<evidence type="ECO:0000313" key="3">
    <source>
        <dbReference type="Proteomes" id="UP000476030"/>
    </source>
</evidence>
<reference evidence="2 3" key="1">
    <citation type="submission" date="2019-12" db="EMBL/GenBank/DDBJ databases">
        <title>Snethiella sp. nov. sp. isolated from sea sand.</title>
        <authorList>
            <person name="Kim J."/>
            <person name="Jeong S.E."/>
            <person name="Jung H.S."/>
            <person name="Jeon C.O."/>
        </authorList>
    </citation>
    <scope>NUCLEOTIDE SEQUENCE [LARGE SCALE GENOMIC DNA]</scope>
    <source>
        <strain evidence="2 3">DP05</strain>
    </source>
</reference>
<organism evidence="2 3">
    <name type="scientific">Sneathiella litorea</name>
    <dbReference type="NCBI Taxonomy" id="2606216"/>
    <lineage>
        <taxon>Bacteria</taxon>
        <taxon>Pseudomonadati</taxon>
        <taxon>Pseudomonadota</taxon>
        <taxon>Alphaproteobacteria</taxon>
        <taxon>Sneathiellales</taxon>
        <taxon>Sneathiellaceae</taxon>
        <taxon>Sneathiella</taxon>
    </lineage>
</organism>
<evidence type="ECO:0000256" key="1">
    <source>
        <dbReference type="SAM" id="MobiDB-lite"/>
    </source>
</evidence>
<name>A0A6L8W5T9_9PROT</name>
<comment type="caution">
    <text evidence="2">The sequence shown here is derived from an EMBL/GenBank/DDBJ whole genome shotgun (WGS) entry which is preliminary data.</text>
</comment>
<keyword evidence="3" id="KW-1185">Reference proteome</keyword>
<gene>
    <name evidence="2" type="ORF">GQE98_03110</name>
</gene>
<evidence type="ECO:0000313" key="2">
    <source>
        <dbReference type="EMBL" id="MZR29617.1"/>
    </source>
</evidence>
<feature type="compositionally biased region" description="Basic and acidic residues" evidence="1">
    <location>
        <begin position="20"/>
        <end position="35"/>
    </location>
</feature>
<accession>A0A6L8W5T9</accession>
<dbReference type="EMBL" id="WTUW01000001">
    <property type="protein sequence ID" value="MZR29617.1"/>
    <property type="molecule type" value="Genomic_DNA"/>
</dbReference>
<sequence length="63" mass="7364">MSMQADIERLQKKSLRRRQRVEGEANLKKGSSELRDADLMVTVTANHKRAVNKDKIDRLKRSR</sequence>
<dbReference type="RefSeq" id="WP_161314071.1">
    <property type="nucleotide sequence ID" value="NZ_WTUW01000001.1"/>
</dbReference>
<dbReference type="Proteomes" id="UP000476030">
    <property type="component" value="Unassembled WGS sequence"/>
</dbReference>
<feature type="region of interest" description="Disordered" evidence="1">
    <location>
        <begin position="1"/>
        <end position="35"/>
    </location>
</feature>
<feature type="compositionally biased region" description="Basic and acidic residues" evidence="1">
    <location>
        <begin position="1"/>
        <end position="11"/>
    </location>
</feature>
<dbReference type="AlphaFoldDB" id="A0A6L8W5T9"/>